<evidence type="ECO:0000256" key="5">
    <source>
        <dbReference type="ARBA" id="ARBA00023136"/>
    </source>
</evidence>
<dbReference type="AlphaFoldDB" id="A0A380WFY2"/>
<dbReference type="Pfam" id="PF05875">
    <property type="entry name" value="Ceramidase"/>
    <property type="match status" value="1"/>
</dbReference>
<evidence type="ECO:0000256" key="4">
    <source>
        <dbReference type="ARBA" id="ARBA00022989"/>
    </source>
</evidence>
<dbReference type="GO" id="GO:0016020">
    <property type="term" value="C:membrane"/>
    <property type="evidence" value="ECO:0007669"/>
    <property type="project" value="UniProtKB-SubCell"/>
</dbReference>
<sequence length="241" mass="26522">MLEQFSQHLDLYCERTDIGLWAEPFNAASNIAFFAAGLWGVYEARRRNAGTFAEVLGWWVVAIGIGSTLFHTFANEATKWGDIVPIAGFTLVYSLFNLRRFAGMAWPKALLIFFGFYIAVGFVTYMVPDWLRVASNGTTGYLPPFLALIFFGCVVIASGSRAGWYNIAAAMIFLAAVTCRVMDPLVCDALPIGTHFMWHMLDGLMLGVLLAATTRYGTPRAGQVRRENPARKTADGALPGQ</sequence>
<keyword evidence="5 9" id="KW-0472">Membrane</keyword>
<protein>
    <submittedName>
        <fullName evidence="10">Ceramidase</fullName>
    </submittedName>
</protein>
<dbReference type="InterPro" id="IPR008901">
    <property type="entry name" value="ACER"/>
</dbReference>
<dbReference type="GO" id="GO:0016811">
    <property type="term" value="F:hydrolase activity, acting on carbon-nitrogen (but not peptide) bonds, in linear amides"/>
    <property type="evidence" value="ECO:0007669"/>
    <property type="project" value="InterPro"/>
</dbReference>
<reference evidence="10 11" key="1">
    <citation type="submission" date="2018-06" db="EMBL/GenBank/DDBJ databases">
        <authorList>
            <consortium name="Pathogen Informatics"/>
            <person name="Doyle S."/>
        </authorList>
    </citation>
    <scope>NUCLEOTIDE SEQUENCE [LARGE SCALE GENOMIC DNA]</scope>
    <source>
        <strain evidence="10 11">NCTC10684</strain>
    </source>
</reference>
<gene>
    <name evidence="10" type="ORF">NCTC10684_00887</name>
</gene>
<accession>A0A380WFY2</accession>
<proteinExistence type="predicted"/>
<organism evidence="10 11">
    <name type="scientific">Aminobacter aminovorans</name>
    <name type="common">Chelatobacter heintzii</name>
    <dbReference type="NCBI Taxonomy" id="83263"/>
    <lineage>
        <taxon>Bacteria</taxon>
        <taxon>Pseudomonadati</taxon>
        <taxon>Pseudomonadota</taxon>
        <taxon>Alphaproteobacteria</taxon>
        <taxon>Hyphomicrobiales</taxon>
        <taxon>Phyllobacteriaceae</taxon>
        <taxon>Aminobacter</taxon>
    </lineage>
</organism>
<evidence type="ECO:0000256" key="6">
    <source>
        <dbReference type="PIRSR" id="PIRSR608901-1"/>
    </source>
</evidence>
<keyword evidence="6" id="KW-0106">Calcium</keyword>
<feature type="transmembrane region" description="Helical" evidence="9">
    <location>
        <begin position="195"/>
        <end position="216"/>
    </location>
</feature>
<dbReference type="EMBL" id="UFSM01000001">
    <property type="protein sequence ID" value="SUU87685.1"/>
    <property type="molecule type" value="Genomic_DNA"/>
</dbReference>
<comment type="cofactor">
    <cofactor evidence="7">
        <name>Zn(2+)</name>
        <dbReference type="ChEBI" id="CHEBI:29105"/>
    </cofactor>
</comment>
<feature type="region of interest" description="Disordered" evidence="8">
    <location>
        <begin position="220"/>
        <end position="241"/>
    </location>
</feature>
<feature type="transmembrane region" description="Helical" evidence="9">
    <location>
        <begin position="110"/>
        <end position="128"/>
    </location>
</feature>
<evidence type="ECO:0000256" key="7">
    <source>
        <dbReference type="PIRSR" id="PIRSR608901-2"/>
    </source>
</evidence>
<keyword evidence="6" id="KW-0479">Metal-binding</keyword>
<dbReference type="OrthoDB" id="277121at2"/>
<evidence type="ECO:0000256" key="2">
    <source>
        <dbReference type="ARBA" id="ARBA00022692"/>
    </source>
</evidence>
<keyword evidence="2 9" id="KW-0812">Transmembrane</keyword>
<dbReference type="Proteomes" id="UP000254701">
    <property type="component" value="Unassembled WGS sequence"/>
</dbReference>
<feature type="transmembrane region" description="Helical" evidence="9">
    <location>
        <begin position="80"/>
        <end position="98"/>
    </location>
</feature>
<dbReference type="GO" id="GO:0006672">
    <property type="term" value="P:ceramide metabolic process"/>
    <property type="evidence" value="ECO:0007669"/>
    <property type="project" value="InterPro"/>
</dbReference>
<feature type="binding site" evidence="6">
    <location>
        <position position="23"/>
    </location>
    <ligand>
        <name>Ca(2+)</name>
        <dbReference type="ChEBI" id="CHEBI:29108"/>
    </ligand>
</feature>
<dbReference type="RefSeq" id="WP_115730156.1">
    <property type="nucleotide sequence ID" value="NZ_BAAAVY010000019.1"/>
</dbReference>
<feature type="binding site" evidence="7">
    <location>
        <position position="195"/>
    </location>
    <ligand>
        <name>Zn(2+)</name>
        <dbReference type="ChEBI" id="CHEBI:29105"/>
        <note>catalytic</note>
    </ligand>
</feature>
<name>A0A380WFY2_AMIAI</name>
<feature type="transmembrane region" description="Helical" evidence="9">
    <location>
        <begin position="25"/>
        <end position="44"/>
    </location>
</feature>
<comment type="subcellular location">
    <subcellularLocation>
        <location evidence="1">Membrane</location>
        <topology evidence="1">Multi-pass membrane protein</topology>
    </subcellularLocation>
</comment>
<evidence type="ECO:0000313" key="10">
    <source>
        <dbReference type="EMBL" id="SUU87685.1"/>
    </source>
</evidence>
<evidence type="ECO:0000256" key="1">
    <source>
        <dbReference type="ARBA" id="ARBA00004141"/>
    </source>
</evidence>
<evidence type="ECO:0000313" key="11">
    <source>
        <dbReference type="Proteomes" id="UP000254701"/>
    </source>
</evidence>
<feature type="compositionally biased region" description="Basic and acidic residues" evidence="8">
    <location>
        <begin position="224"/>
        <end position="234"/>
    </location>
</feature>
<evidence type="ECO:0000256" key="9">
    <source>
        <dbReference type="SAM" id="Phobius"/>
    </source>
</evidence>
<feature type="binding site" evidence="7">
    <location>
        <position position="199"/>
    </location>
    <ligand>
        <name>Zn(2+)</name>
        <dbReference type="ChEBI" id="CHEBI:29105"/>
        <note>catalytic</note>
    </ligand>
</feature>
<evidence type="ECO:0000256" key="3">
    <source>
        <dbReference type="ARBA" id="ARBA00022801"/>
    </source>
</evidence>
<dbReference type="GO" id="GO:0046872">
    <property type="term" value="F:metal ion binding"/>
    <property type="evidence" value="ECO:0007669"/>
    <property type="project" value="UniProtKB-KW"/>
</dbReference>
<keyword evidence="7" id="KW-0862">Zinc</keyword>
<feature type="transmembrane region" description="Helical" evidence="9">
    <location>
        <begin position="56"/>
        <end position="74"/>
    </location>
</feature>
<keyword evidence="4 9" id="KW-1133">Transmembrane helix</keyword>
<keyword evidence="3" id="KW-0378">Hydrolase</keyword>
<feature type="transmembrane region" description="Helical" evidence="9">
    <location>
        <begin position="140"/>
        <end position="157"/>
    </location>
</feature>
<feature type="binding site" evidence="7">
    <location>
        <position position="71"/>
    </location>
    <ligand>
        <name>Zn(2+)</name>
        <dbReference type="ChEBI" id="CHEBI:29105"/>
        <note>catalytic</note>
    </ligand>
</feature>
<evidence type="ECO:0000256" key="8">
    <source>
        <dbReference type="SAM" id="MobiDB-lite"/>
    </source>
</evidence>
<feature type="transmembrane region" description="Helical" evidence="9">
    <location>
        <begin position="164"/>
        <end position="183"/>
    </location>
</feature>